<dbReference type="InterPro" id="IPR036812">
    <property type="entry name" value="NAD(P)_OxRdtase_dom_sf"/>
</dbReference>
<gene>
    <name evidence="1" type="ORF">SVUK_LOCUS15332</name>
</gene>
<evidence type="ECO:0000313" key="1">
    <source>
        <dbReference type="EMBL" id="VDM80334.1"/>
    </source>
</evidence>
<dbReference type="Proteomes" id="UP000270094">
    <property type="component" value="Unassembled WGS sequence"/>
</dbReference>
<reference evidence="1 2" key="1">
    <citation type="submission" date="2018-11" db="EMBL/GenBank/DDBJ databases">
        <authorList>
            <consortium name="Pathogen Informatics"/>
        </authorList>
    </citation>
    <scope>NUCLEOTIDE SEQUENCE [LARGE SCALE GENOMIC DNA]</scope>
</reference>
<protein>
    <submittedName>
        <fullName evidence="1">Uncharacterized protein</fullName>
    </submittedName>
</protein>
<name>A0A3P7JNV0_STRVU</name>
<organism evidence="1 2">
    <name type="scientific">Strongylus vulgaris</name>
    <name type="common">Blood worm</name>
    <dbReference type="NCBI Taxonomy" id="40348"/>
    <lineage>
        <taxon>Eukaryota</taxon>
        <taxon>Metazoa</taxon>
        <taxon>Ecdysozoa</taxon>
        <taxon>Nematoda</taxon>
        <taxon>Chromadorea</taxon>
        <taxon>Rhabditida</taxon>
        <taxon>Rhabditina</taxon>
        <taxon>Rhabditomorpha</taxon>
        <taxon>Strongyloidea</taxon>
        <taxon>Strongylidae</taxon>
        <taxon>Strongylus</taxon>
    </lineage>
</organism>
<evidence type="ECO:0000313" key="2">
    <source>
        <dbReference type="Proteomes" id="UP000270094"/>
    </source>
</evidence>
<dbReference type="EMBL" id="UYYB01108214">
    <property type="protein sequence ID" value="VDM80334.1"/>
    <property type="molecule type" value="Genomic_DNA"/>
</dbReference>
<dbReference type="Gene3D" id="3.20.20.100">
    <property type="entry name" value="NADP-dependent oxidoreductase domain"/>
    <property type="match status" value="1"/>
</dbReference>
<sequence length="72" mass="8407">MIVSSLHYDDTVCPFRCVTKAVFKREKDSFKVAFVDDMQVYATIDHLDTWRAMEKLYDAGKVKVISPENFKK</sequence>
<accession>A0A3P7JNV0</accession>
<dbReference type="OrthoDB" id="416253at2759"/>
<proteinExistence type="predicted"/>
<dbReference type="SUPFAM" id="SSF51430">
    <property type="entry name" value="NAD(P)-linked oxidoreductase"/>
    <property type="match status" value="1"/>
</dbReference>
<keyword evidence="2" id="KW-1185">Reference proteome</keyword>
<dbReference type="AlphaFoldDB" id="A0A3P7JNV0"/>